<reference evidence="2 3" key="1">
    <citation type="submission" date="2019-12" db="EMBL/GenBank/DDBJ databases">
        <authorList>
            <person name="Sun J.-Q."/>
        </authorList>
    </citation>
    <scope>NUCLEOTIDE SEQUENCE [LARGE SCALE GENOMIC DNA]</scope>
    <source>
        <strain evidence="2 3">JCM 17928</strain>
    </source>
</reference>
<dbReference type="PROSITE" id="PS51257">
    <property type="entry name" value="PROKAR_LIPOPROTEIN"/>
    <property type="match status" value="1"/>
</dbReference>
<evidence type="ECO:0000313" key="3">
    <source>
        <dbReference type="Proteomes" id="UP000433945"/>
    </source>
</evidence>
<dbReference type="RefSeq" id="WP_157482037.1">
    <property type="nucleotide sequence ID" value="NZ_WOWP01000013.1"/>
</dbReference>
<organism evidence="2 3">
    <name type="scientific">Flavobacterium rakeshii</name>
    <dbReference type="NCBI Taxonomy" id="1038845"/>
    <lineage>
        <taxon>Bacteria</taxon>
        <taxon>Pseudomonadati</taxon>
        <taxon>Bacteroidota</taxon>
        <taxon>Flavobacteriia</taxon>
        <taxon>Flavobacteriales</taxon>
        <taxon>Flavobacteriaceae</taxon>
        <taxon>Flavobacterium</taxon>
    </lineage>
</organism>
<keyword evidence="1" id="KW-0732">Signal</keyword>
<dbReference type="EMBL" id="WOWP01000013">
    <property type="protein sequence ID" value="MUV03092.1"/>
    <property type="molecule type" value="Genomic_DNA"/>
</dbReference>
<evidence type="ECO:0008006" key="4">
    <source>
        <dbReference type="Google" id="ProtNLM"/>
    </source>
</evidence>
<dbReference type="Proteomes" id="UP000433945">
    <property type="component" value="Unassembled WGS sequence"/>
</dbReference>
<comment type="caution">
    <text evidence="2">The sequence shown here is derived from an EMBL/GenBank/DDBJ whole genome shotgun (WGS) entry which is preliminary data.</text>
</comment>
<keyword evidence="3" id="KW-1185">Reference proteome</keyword>
<accession>A0A6N8H9V7</accession>
<sequence>MKKLKHTLLKTFAVFAVFTMMSCSGDDDNNNSVDPFIGTWKTLGYYEDGEFYEDDDCEYGTVTINADNTGNIFFHDCDFGDETGDITWEKLEENKYKITTEGDSSILNTVFEGNKMTTTVEGEEGYADVFQRQ</sequence>
<feature type="signal peptide" evidence="1">
    <location>
        <begin position="1"/>
        <end position="25"/>
    </location>
</feature>
<dbReference type="AlphaFoldDB" id="A0A6N8H9V7"/>
<name>A0A6N8H9V7_9FLAO</name>
<proteinExistence type="predicted"/>
<dbReference type="OrthoDB" id="1356223at2"/>
<protein>
    <recommendedName>
        <fullName evidence="4">Lipocalin-like domain-containing protein</fullName>
    </recommendedName>
</protein>
<evidence type="ECO:0000256" key="1">
    <source>
        <dbReference type="SAM" id="SignalP"/>
    </source>
</evidence>
<evidence type="ECO:0000313" key="2">
    <source>
        <dbReference type="EMBL" id="MUV03092.1"/>
    </source>
</evidence>
<gene>
    <name evidence="2" type="ORF">GN157_05155</name>
</gene>
<feature type="chain" id="PRO_5026758344" description="Lipocalin-like domain-containing protein" evidence="1">
    <location>
        <begin position="26"/>
        <end position="133"/>
    </location>
</feature>